<organism evidence="5 6">
    <name type="scientific">Hymenoscyphus albidus</name>
    <dbReference type="NCBI Taxonomy" id="595503"/>
    <lineage>
        <taxon>Eukaryota</taxon>
        <taxon>Fungi</taxon>
        <taxon>Dikarya</taxon>
        <taxon>Ascomycota</taxon>
        <taxon>Pezizomycotina</taxon>
        <taxon>Leotiomycetes</taxon>
        <taxon>Helotiales</taxon>
        <taxon>Helotiaceae</taxon>
        <taxon>Hymenoscyphus</taxon>
    </lineage>
</organism>
<evidence type="ECO:0000313" key="5">
    <source>
        <dbReference type="EMBL" id="CAG8984239.1"/>
    </source>
</evidence>
<dbReference type="GO" id="GO:0000981">
    <property type="term" value="F:DNA-binding transcription factor activity, RNA polymerase II-specific"/>
    <property type="evidence" value="ECO:0007669"/>
    <property type="project" value="InterPro"/>
</dbReference>
<dbReference type="GO" id="GO:0005634">
    <property type="term" value="C:nucleus"/>
    <property type="evidence" value="ECO:0007669"/>
    <property type="project" value="UniProtKB-SubCell"/>
</dbReference>
<keyword evidence="2" id="KW-0539">Nucleus</keyword>
<dbReference type="SMART" id="SM00066">
    <property type="entry name" value="GAL4"/>
    <property type="match status" value="1"/>
</dbReference>
<feature type="compositionally biased region" description="Polar residues" evidence="3">
    <location>
        <begin position="78"/>
        <end position="87"/>
    </location>
</feature>
<dbReference type="InterPro" id="IPR001138">
    <property type="entry name" value="Zn2Cys6_DnaBD"/>
</dbReference>
<dbReference type="PROSITE" id="PS50048">
    <property type="entry name" value="ZN2_CY6_FUNGAL_2"/>
    <property type="match status" value="1"/>
</dbReference>
<dbReference type="Gene3D" id="4.10.240.10">
    <property type="entry name" value="Zn(2)-C6 fungal-type DNA-binding domain"/>
    <property type="match status" value="1"/>
</dbReference>
<accession>A0A9N9QDK5</accession>
<dbReference type="AlphaFoldDB" id="A0A9N9QDK5"/>
<dbReference type="InterPro" id="IPR050613">
    <property type="entry name" value="Sec_Metabolite_Reg"/>
</dbReference>
<dbReference type="EMBL" id="CAJVRM010000753">
    <property type="protein sequence ID" value="CAG8984239.1"/>
    <property type="molecule type" value="Genomic_DNA"/>
</dbReference>
<dbReference type="PROSITE" id="PS00463">
    <property type="entry name" value="ZN2_CY6_FUNGAL_1"/>
    <property type="match status" value="1"/>
</dbReference>
<feature type="domain" description="Zn(2)-C6 fungal-type" evidence="4">
    <location>
        <begin position="25"/>
        <end position="58"/>
    </location>
</feature>
<reference evidence="5" key="1">
    <citation type="submission" date="2021-07" db="EMBL/GenBank/DDBJ databases">
        <authorList>
            <person name="Durling M."/>
        </authorList>
    </citation>
    <scope>NUCLEOTIDE SEQUENCE</scope>
</reference>
<protein>
    <recommendedName>
        <fullName evidence="4">Zn(2)-C6 fungal-type domain-containing protein</fullName>
    </recommendedName>
</protein>
<feature type="region of interest" description="Disordered" evidence="3">
    <location>
        <begin position="1"/>
        <end position="24"/>
    </location>
</feature>
<dbReference type="SUPFAM" id="SSF57701">
    <property type="entry name" value="Zn2/Cys6 DNA-binding domain"/>
    <property type="match status" value="1"/>
</dbReference>
<feature type="compositionally biased region" description="Basic and acidic residues" evidence="3">
    <location>
        <begin position="66"/>
        <end position="77"/>
    </location>
</feature>
<feature type="compositionally biased region" description="Polar residues" evidence="3">
    <location>
        <begin position="116"/>
        <end position="130"/>
    </location>
</feature>
<name>A0A9N9QDK5_9HELO</name>
<sequence>MVMSDTMHSSSSSSALRPRQRTFTSCTECRRRKQKCNQAKDRPCSNCARRYPPPVCTYQSSSSSDHVLDSRDADRNAVRSNQPSRSNAPLDPSMTPASQYYGGHSAAVISPGGQYPYNTTPDYNTPSPSARSDGRYYSGNSSSHQIDNSSTSGDYYPTTAGYYPADIGHSSADTSQDYSYLAPSDQDQWLTGSNADVFVGTGTNEYYYVDDAEASRSARN</sequence>
<dbReference type="PANTHER" id="PTHR31001">
    <property type="entry name" value="UNCHARACTERIZED TRANSCRIPTIONAL REGULATORY PROTEIN"/>
    <property type="match status" value="1"/>
</dbReference>
<evidence type="ECO:0000313" key="6">
    <source>
        <dbReference type="Proteomes" id="UP000701801"/>
    </source>
</evidence>
<keyword evidence="6" id="KW-1185">Reference proteome</keyword>
<proteinExistence type="predicted"/>
<comment type="subcellular location">
    <subcellularLocation>
        <location evidence="1">Nucleus</location>
    </subcellularLocation>
</comment>
<dbReference type="Pfam" id="PF00172">
    <property type="entry name" value="Zn_clus"/>
    <property type="match status" value="1"/>
</dbReference>
<feature type="region of interest" description="Disordered" evidence="3">
    <location>
        <begin position="37"/>
        <end position="153"/>
    </location>
</feature>
<dbReference type="Proteomes" id="UP000701801">
    <property type="component" value="Unassembled WGS sequence"/>
</dbReference>
<dbReference type="GO" id="GO:0008270">
    <property type="term" value="F:zinc ion binding"/>
    <property type="evidence" value="ECO:0007669"/>
    <property type="project" value="InterPro"/>
</dbReference>
<comment type="caution">
    <text evidence="5">The sequence shown here is derived from an EMBL/GenBank/DDBJ whole genome shotgun (WGS) entry which is preliminary data.</text>
</comment>
<feature type="compositionally biased region" description="Polar residues" evidence="3">
    <location>
        <begin position="138"/>
        <end position="153"/>
    </location>
</feature>
<dbReference type="CDD" id="cd00067">
    <property type="entry name" value="GAL4"/>
    <property type="match status" value="1"/>
</dbReference>
<evidence type="ECO:0000256" key="1">
    <source>
        <dbReference type="ARBA" id="ARBA00004123"/>
    </source>
</evidence>
<gene>
    <name evidence="5" type="ORF">HYALB_00004222</name>
</gene>
<dbReference type="OrthoDB" id="5344325at2759"/>
<evidence type="ECO:0000259" key="4">
    <source>
        <dbReference type="PROSITE" id="PS50048"/>
    </source>
</evidence>
<evidence type="ECO:0000256" key="2">
    <source>
        <dbReference type="ARBA" id="ARBA00023242"/>
    </source>
</evidence>
<evidence type="ECO:0000256" key="3">
    <source>
        <dbReference type="SAM" id="MobiDB-lite"/>
    </source>
</evidence>
<dbReference type="InterPro" id="IPR036864">
    <property type="entry name" value="Zn2-C6_fun-type_DNA-bd_sf"/>
</dbReference>